<dbReference type="InterPro" id="IPR042099">
    <property type="entry name" value="ANL_N_sf"/>
</dbReference>
<evidence type="ECO:0000259" key="4">
    <source>
        <dbReference type="Pfam" id="PF13193"/>
    </source>
</evidence>
<evidence type="ECO:0000256" key="2">
    <source>
        <dbReference type="ARBA" id="ARBA00022598"/>
    </source>
</evidence>
<dbReference type="AlphaFoldDB" id="A0AAC9FHI7"/>
<dbReference type="InterPro" id="IPR025110">
    <property type="entry name" value="AMP-bd_C"/>
</dbReference>
<dbReference type="InterPro" id="IPR020845">
    <property type="entry name" value="AMP-binding_CS"/>
</dbReference>
<keyword evidence="5" id="KW-0614">Plasmid</keyword>
<gene>
    <name evidence="5" type="ORF">ATM17_30285</name>
</gene>
<evidence type="ECO:0000256" key="1">
    <source>
        <dbReference type="ARBA" id="ARBA00006432"/>
    </source>
</evidence>
<reference evidence="5 6" key="2">
    <citation type="journal article" date="2016" name="Genome Announc.">
        <title>Complete Genome Sequence of Sphingopyxis macrogoltabida Strain 203N (NBRC 111659), a Polyethylene Glycol Degrader.</title>
        <authorList>
            <person name="Ohtsubo Y."/>
            <person name="Nonoyama S."/>
            <person name="Nagata Y."/>
            <person name="Numata M."/>
            <person name="Tsuchikane K."/>
            <person name="Hosoyama A."/>
            <person name="Yamazoe A."/>
            <person name="Tsuda M."/>
            <person name="Fujita N."/>
            <person name="Kawai F."/>
        </authorList>
    </citation>
    <scope>NUCLEOTIDE SEQUENCE [LARGE SCALE GENOMIC DNA]</scope>
    <source>
        <strain evidence="5 6">203N</strain>
    </source>
</reference>
<feature type="domain" description="AMP-dependent synthetase/ligase" evidence="3">
    <location>
        <begin position="36"/>
        <end position="395"/>
    </location>
</feature>
<dbReference type="EMBL" id="CP013345">
    <property type="protein sequence ID" value="AMU92550.1"/>
    <property type="molecule type" value="Genomic_DNA"/>
</dbReference>
<dbReference type="Proteomes" id="UP000076088">
    <property type="component" value="Plasmid unnamed1"/>
</dbReference>
<accession>A0AAC9FHI7</accession>
<dbReference type="Gene3D" id="3.30.300.30">
    <property type="match status" value="1"/>
</dbReference>
<dbReference type="SUPFAM" id="SSF56801">
    <property type="entry name" value="Acetyl-CoA synthetase-like"/>
    <property type="match status" value="1"/>
</dbReference>
<keyword evidence="6" id="KW-1185">Reference proteome</keyword>
<evidence type="ECO:0008006" key="7">
    <source>
        <dbReference type="Google" id="ProtNLM"/>
    </source>
</evidence>
<name>A0AAC9FHI7_SPHMC</name>
<organism evidence="5 6">
    <name type="scientific">Sphingopyxis macrogoltabida</name>
    <name type="common">Sphingomonas macrogoltabidus</name>
    <dbReference type="NCBI Taxonomy" id="33050"/>
    <lineage>
        <taxon>Bacteria</taxon>
        <taxon>Pseudomonadati</taxon>
        <taxon>Pseudomonadota</taxon>
        <taxon>Alphaproteobacteria</taxon>
        <taxon>Sphingomonadales</taxon>
        <taxon>Sphingomonadaceae</taxon>
        <taxon>Sphingopyxis</taxon>
    </lineage>
</organism>
<keyword evidence="2" id="KW-0436">Ligase</keyword>
<feature type="domain" description="AMP-binding enzyme C-terminal" evidence="4">
    <location>
        <begin position="453"/>
        <end position="528"/>
    </location>
</feature>
<dbReference type="InterPro" id="IPR000873">
    <property type="entry name" value="AMP-dep_synth/lig_dom"/>
</dbReference>
<dbReference type="GO" id="GO:0006631">
    <property type="term" value="P:fatty acid metabolic process"/>
    <property type="evidence" value="ECO:0007669"/>
    <property type="project" value="TreeGrafter"/>
</dbReference>
<dbReference type="Pfam" id="PF00501">
    <property type="entry name" value="AMP-binding"/>
    <property type="match status" value="1"/>
</dbReference>
<dbReference type="GO" id="GO:0031956">
    <property type="term" value="F:medium-chain fatty acid-CoA ligase activity"/>
    <property type="evidence" value="ECO:0007669"/>
    <property type="project" value="TreeGrafter"/>
</dbReference>
<dbReference type="InterPro" id="IPR045851">
    <property type="entry name" value="AMP-bd_C_sf"/>
</dbReference>
<dbReference type="PROSITE" id="PS00455">
    <property type="entry name" value="AMP_BINDING"/>
    <property type="match status" value="1"/>
</dbReference>
<evidence type="ECO:0000313" key="5">
    <source>
        <dbReference type="EMBL" id="AMU92550.1"/>
    </source>
</evidence>
<dbReference type="PANTHER" id="PTHR43201:SF5">
    <property type="entry name" value="MEDIUM-CHAIN ACYL-COA LIGASE ACSF2, MITOCHONDRIAL"/>
    <property type="match status" value="1"/>
</dbReference>
<dbReference type="Gene3D" id="3.40.50.12780">
    <property type="entry name" value="N-terminal domain of ligase-like"/>
    <property type="match status" value="1"/>
</dbReference>
<proteinExistence type="inferred from homology"/>
<protein>
    <recommendedName>
        <fullName evidence="7">Cyclohexanecarboxylate-CoA ligase</fullName>
    </recommendedName>
</protein>
<dbReference type="RefSeq" id="WP_054734498.1">
    <property type="nucleotide sequence ID" value="NZ_CP009430.1"/>
</dbReference>
<evidence type="ECO:0000313" key="6">
    <source>
        <dbReference type="Proteomes" id="UP000076088"/>
    </source>
</evidence>
<evidence type="ECO:0000259" key="3">
    <source>
        <dbReference type="Pfam" id="PF00501"/>
    </source>
</evidence>
<comment type="similarity">
    <text evidence="1">Belongs to the ATP-dependent AMP-binding enzyme family.</text>
</comment>
<reference evidence="6" key="1">
    <citation type="submission" date="2015-11" db="EMBL/GenBank/DDBJ databases">
        <title>Complete genome sequence of a polyethylene-glycol degrader Sphingopyxis macrogoltabida 203N (NBRC 111659).</title>
        <authorList>
            <person name="Yoshiyuki O."/>
            <person name="Shouta N."/>
            <person name="Nagata Y."/>
            <person name="Numata M."/>
            <person name="Tsuchikane K."/>
            <person name="Hosoyama A."/>
            <person name="Yamazoe A."/>
            <person name="Tsuda M."/>
            <person name="Fujita N."/>
            <person name="Kawai F."/>
        </authorList>
    </citation>
    <scope>NUCLEOTIDE SEQUENCE [LARGE SCALE GENOMIC DNA]</scope>
    <source>
        <strain evidence="6">203N</strain>
        <plasmid evidence="6">unnamed1</plasmid>
    </source>
</reference>
<dbReference type="Pfam" id="PF13193">
    <property type="entry name" value="AMP-binding_C"/>
    <property type="match status" value="1"/>
</dbReference>
<sequence>MSYAQLTRDVRIPEERRAAYVAAGYWDAVTLTDQIEHWASAAPDRTAIVDQLGRRRATYADLRDHSSRAAALLATLGVVRGDVVAVQMPNWYEAIVFDLAALRLGAVLNPLIPTYGAKELNHMIGVARTKVVVTPEHYRSASYAERIREATAGLEHSVHHLQVPIPTDDFSGLESLLGDTEPLALKATGHAEDVSMLLFTSGTESMPKAILHTEQTTGCGVREMYKFLGLNAEDVVWMPMPIGHSTGFNFGVRFALHHGLKILLQDRWDAAAGIDLCLAEGASLTAVSPTHLLDMLGVLGDAPKDLSQLRYFGCAGAPIPDGVVEKAEAFGITVLRGYGSTEALPIAKGAPNLPATLRAKTDGQVMPSVEIQLRDDSGAVVDGREGGEIFSRSPQSCVGFAPAPDGSPQGNISDDGWIRSGDLGVLDDNRCLTIVGRKKEIIIRGGMNVAPREIEESLLKHPAIEKAAVIGLADARLGESVCACIVTHDDGTDFASVINHLKALDIAGYKLPTRVEIFDAFPMTDTGKIKKPELATLVLGRDRQN</sequence>
<dbReference type="PANTHER" id="PTHR43201">
    <property type="entry name" value="ACYL-COA SYNTHETASE"/>
    <property type="match status" value="1"/>
</dbReference>
<geneLocation type="plasmid" evidence="5 6">
    <name>unnamed1</name>
</geneLocation>
<dbReference type="KEGG" id="smaz:LH19_26290"/>